<feature type="region of interest" description="Disordered" evidence="7">
    <location>
        <begin position="1"/>
        <end position="24"/>
    </location>
</feature>
<keyword evidence="3 8" id="KW-0812">Transmembrane</keyword>
<evidence type="ECO:0000256" key="5">
    <source>
        <dbReference type="ARBA" id="ARBA00022989"/>
    </source>
</evidence>
<protein>
    <recommendedName>
        <fullName evidence="11">DUF788 domain protein</fullName>
    </recommendedName>
</protein>
<evidence type="ECO:0000256" key="8">
    <source>
        <dbReference type="SAM" id="Phobius"/>
    </source>
</evidence>
<dbReference type="EMBL" id="SOSA01000068">
    <property type="protein sequence ID" value="THC97661.1"/>
    <property type="molecule type" value="Genomic_DNA"/>
</dbReference>
<evidence type="ECO:0000313" key="10">
    <source>
        <dbReference type="Proteomes" id="UP000308092"/>
    </source>
</evidence>
<proteinExistence type="inferred from homology"/>
<evidence type="ECO:0000256" key="2">
    <source>
        <dbReference type="ARBA" id="ARBA00009950"/>
    </source>
</evidence>
<dbReference type="PANTHER" id="PTHR13505:SF7">
    <property type="entry name" value="TRANSMEMBRANE PROTEIN 208"/>
    <property type="match status" value="1"/>
</dbReference>
<dbReference type="GO" id="GO:0005789">
    <property type="term" value="C:endoplasmic reticulum membrane"/>
    <property type="evidence" value="ECO:0007669"/>
    <property type="project" value="UniProtKB-SubCell"/>
</dbReference>
<keyword evidence="10" id="KW-1185">Reference proteome</keyword>
<dbReference type="GO" id="GO:0005773">
    <property type="term" value="C:vacuole"/>
    <property type="evidence" value="ECO:0007669"/>
    <property type="project" value="GOC"/>
</dbReference>
<reference evidence="9 10" key="1">
    <citation type="submission" date="2019-03" db="EMBL/GenBank/DDBJ databases">
        <title>The genome sequence of a newly discovered highly antifungal drug resistant Aspergillus species, Aspergillus tanneri NIH 1004.</title>
        <authorList>
            <person name="Mounaud S."/>
            <person name="Singh I."/>
            <person name="Joardar V."/>
            <person name="Pakala S."/>
            <person name="Pakala S."/>
            <person name="Venepally P."/>
            <person name="Hoover J."/>
            <person name="Nierman W."/>
            <person name="Chung J."/>
            <person name="Losada L."/>
        </authorList>
    </citation>
    <scope>NUCLEOTIDE SEQUENCE [LARGE SCALE GENOMIC DNA]</scope>
    <source>
        <strain evidence="9 10">NIH1004</strain>
    </source>
</reference>
<keyword evidence="6 8" id="KW-0472">Membrane</keyword>
<feature type="region of interest" description="Disordered" evidence="7">
    <location>
        <begin position="172"/>
        <end position="197"/>
    </location>
</feature>
<evidence type="ECO:0000256" key="6">
    <source>
        <dbReference type="ARBA" id="ARBA00023136"/>
    </source>
</evidence>
<dbReference type="GO" id="GO:0006624">
    <property type="term" value="P:vacuolar protein processing"/>
    <property type="evidence" value="ECO:0007669"/>
    <property type="project" value="TreeGrafter"/>
</dbReference>
<dbReference type="STRING" id="1220188.A0A4S3JTY8"/>
<comment type="caution">
    <text evidence="9">The sequence shown here is derived from an EMBL/GenBank/DDBJ whole genome shotgun (WGS) entry which is preliminary data.</text>
</comment>
<feature type="transmembrane region" description="Helical" evidence="8">
    <location>
        <begin position="152"/>
        <end position="174"/>
    </location>
</feature>
<evidence type="ECO:0000256" key="3">
    <source>
        <dbReference type="ARBA" id="ARBA00022692"/>
    </source>
</evidence>
<evidence type="ECO:0008006" key="11">
    <source>
        <dbReference type="Google" id="ProtNLM"/>
    </source>
</evidence>
<keyword evidence="5 8" id="KW-1133">Transmembrane helix</keyword>
<gene>
    <name evidence="9" type="ORF">EYZ11_002887</name>
</gene>
<comment type="subcellular location">
    <subcellularLocation>
        <location evidence="1">Endoplasmic reticulum membrane</location>
        <topology evidence="1">Multi-pass membrane protein</topology>
    </subcellularLocation>
</comment>
<name>A0A4S3JTY8_9EURO</name>
<evidence type="ECO:0000313" key="9">
    <source>
        <dbReference type="EMBL" id="THC97661.1"/>
    </source>
</evidence>
<evidence type="ECO:0000256" key="7">
    <source>
        <dbReference type="SAM" id="MobiDB-lite"/>
    </source>
</evidence>
<organism evidence="9 10">
    <name type="scientific">Aspergillus tanneri</name>
    <dbReference type="NCBI Taxonomy" id="1220188"/>
    <lineage>
        <taxon>Eukaryota</taxon>
        <taxon>Fungi</taxon>
        <taxon>Dikarya</taxon>
        <taxon>Ascomycota</taxon>
        <taxon>Pezizomycotina</taxon>
        <taxon>Eurotiomycetes</taxon>
        <taxon>Eurotiomycetidae</taxon>
        <taxon>Eurotiales</taxon>
        <taxon>Aspergillaceae</taxon>
        <taxon>Aspergillus</taxon>
        <taxon>Aspergillus subgen. Circumdati</taxon>
    </lineage>
</organism>
<dbReference type="Pfam" id="PF05620">
    <property type="entry name" value="TMEM208_SND2"/>
    <property type="match status" value="1"/>
</dbReference>
<dbReference type="InterPro" id="IPR008506">
    <property type="entry name" value="SND2/TMEM208"/>
</dbReference>
<evidence type="ECO:0000256" key="1">
    <source>
        <dbReference type="ARBA" id="ARBA00004477"/>
    </source>
</evidence>
<keyword evidence="4" id="KW-0256">Endoplasmic reticulum</keyword>
<feature type="compositionally biased region" description="Polar residues" evidence="7">
    <location>
        <begin position="1"/>
        <end position="12"/>
    </location>
</feature>
<feature type="compositionally biased region" description="Basic and acidic residues" evidence="7">
    <location>
        <begin position="13"/>
        <end position="22"/>
    </location>
</feature>
<sequence length="197" mass="22563">MAQTQEPTMNPDKQNKNKEHDLQSNISLTVSKKAAKTLAVRNASLLLRTHFTTLGIHAVFLFLHWTFNRPRSMTPYYCMACPTLAIEFYLDRLGRPRYNTADGSLRSPGEDLGAAGLTEYMWDILYWTWGCLGAVCIFGDRAWWLWVVIPLYSVWLAYTTFTGVRSGLAGMGGVEHSEGESKRQKKMERRGQRTQYR</sequence>
<comment type="similarity">
    <text evidence="2">Belongs to the TMEM208 family.</text>
</comment>
<accession>A0A4S3JTY8</accession>
<dbReference type="VEuPathDB" id="FungiDB:EYZ11_002887"/>
<dbReference type="Proteomes" id="UP000308092">
    <property type="component" value="Unassembled WGS sequence"/>
</dbReference>
<dbReference type="PANTHER" id="PTHR13505">
    <property type="entry name" value="TRANSMEMBRANE PROTEIN 208"/>
    <property type="match status" value="1"/>
</dbReference>
<feature type="transmembrane region" description="Helical" evidence="8">
    <location>
        <begin position="45"/>
        <end position="67"/>
    </location>
</feature>
<dbReference type="AlphaFoldDB" id="A0A4S3JTY8"/>
<evidence type="ECO:0000256" key="4">
    <source>
        <dbReference type="ARBA" id="ARBA00022824"/>
    </source>
</evidence>